<evidence type="ECO:0000256" key="1">
    <source>
        <dbReference type="ARBA" id="ARBA00004141"/>
    </source>
</evidence>
<keyword evidence="2 5" id="KW-0812">Transmembrane</keyword>
<protein>
    <recommendedName>
        <fullName evidence="8">Major facilitator superfamily (MFS) profile domain-containing protein</fullName>
    </recommendedName>
</protein>
<evidence type="ECO:0008006" key="8">
    <source>
        <dbReference type="Google" id="ProtNLM"/>
    </source>
</evidence>
<reference evidence="6" key="1">
    <citation type="submission" date="2018-11" db="EMBL/GenBank/DDBJ databases">
        <authorList>
            <person name="Alioto T."/>
            <person name="Alioto T."/>
        </authorList>
    </citation>
    <scope>NUCLEOTIDE SEQUENCE</scope>
</reference>
<evidence type="ECO:0000256" key="4">
    <source>
        <dbReference type="ARBA" id="ARBA00023136"/>
    </source>
</evidence>
<dbReference type="Gene3D" id="1.20.1250.20">
    <property type="entry name" value="MFS general substrate transporter like domains"/>
    <property type="match status" value="1"/>
</dbReference>
<comment type="caution">
    <text evidence="6">The sequence shown here is derived from an EMBL/GenBank/DDBJ whole genome shotgun (WGS) entry which is preliminary data.</text>
</comment>
<name>A0A8B6BQD1_MYTGA</name>
<feature type="transmembrane region" description="Helical" evidence="5">
    <location>
        <begin position="72"/>
        <end position="94"/>
    </location>
</feature>
<keyword evidence="7" id="KW-1185">Reference proteome</keyword>
<dbReference type="PANTHER" id="PTHR24064">
    <property type="entry name" value="SOLUTE CARRIER FAMILY 22 MEMBER"/>
    <property type="match status" value="1"/>
</dbReference>
<proteinExistence type="predicted"/>
<dbReference type="InterPro" id="IPR036259">
    <property type="entry name" value="MFS_trans_sf"/>
</dbReference>
<dbReference type="AlphaFoldDB" id="A0A8B6BQD1"/>
<dbReference type="OrthoDB" id="6142477at2759"/>
<feature type="transmembrane region" description="Helical" evidence="5">
    <location>
        <begin position="115"/>
        <end position="138"/>
    </location>
</feature>
<organism evidence="6 7">
    <name type="scientific">Mytilus galloprovincialis</name>
    <name type="common">Mediterranean mussel</name>
    <dbReference type="NCBI Taxonomy" id="29158"/>
    <lineage>
        <taxon>Eukaryota</taxon>
        <taxon>Metazoa</taxon>
        <taxon>Spiralia</taxon>
        <taxon>Lophotrochozoa</taxon>
        <taxon>Mollusca</taxon>
        <taxon>Bivalvia</taxon>
        <taxon>Autobranchia</taxon>
        <taxon>Pteriomorphia</taxon>
        <taxon>Mytilida</taxon>
        <taxon>Mytiloidea</taxon>
        <taxon>Mytilidae</taxon>
        <taxon>Mytilinae</taxon>
        <taxon>Mytilus</taxon>
    </lineage>
</organism>
<gene>
    <name evidence="6" type="ORF">MGAL_10B054200</name>
</gene>
<dbReference type="Proteomes" id="UP000596742">
    <property type="component" value="Unassembled WGS sequence"/>
</dbReference>
<evidence type="ECO:0000256" key="3">
    <source>
        <dbReference type="ARBA" id="ARBA00022989"/>
    </source>
</evidence>
<feature type="transmembrane region" description="Helical" evidence="5">
    <location>
        <begin position="45"/>
        <end position="66"/>
    </location>
</feature>
<evidence type="ECO:0000313" key="7">
    <source>
        <dbReference type="Proteomes" id="UP000596742"/>
    </source>
</evidence>
<evidence type="ECO:0000256" key="2">
    <source>
        <dbReference type="ARBA" id="ARBA00022692"/>
    </source>
</evidence>
<dbReference type="SUPFAM" id="SSF103473">
    <property type="entry name" value="MFS general substrate transporter"/>
    <property type="match status" value="1"/>
</dbReference>
<keyword evidence="3 5" id="KW-1133">Transmembrane helix</keyword>
<dbReference type="EMBL" id="UYJE01000542">
    <property type="protein sequence ID" value="VDH94069.1"/>
    <property type="molecule type" value="Genomic_DNA"/>
</dbReference>
<sequence length="215" mass="24472">MNNKKPPEYEKFHAEVIQVEDLVSEGKKYSILDILDNPRLLKFTLLLMVAWFSCGYGAYGIFFGVGQLAGNIYINLILLNVVGFVQVTGWYFANWSRFRLCSSIFILITDIKDKAAFVTVFALISKSCVTTGWMSLMLLTAELYPTVVRVKRFQVCSIWFLLSLWFLSAFFVILLPETNNQALEDTIDVDSNNSVSKKIKSVFIKPERKGYGSLN</sequence>
<evidence type="ECO:0000256" key="5">
    <source>
        <dbReference type="SAM" id="Phobius"/>
    </source>
</evidence>
<accession>A0A8B6BQD1</accession>
<feature type="transmembrane region" description="Helical" evidence="5">
    <location>
        <begin position="158"/>
        <end position="175"/>
    </location>
</feature>
<dbReference type="GO" id="GO:0016020">
    <property type="term" value="C:membrane"/>
    <property type="evidence" value="ECO:0007669"/>
    <property type="project" value="UniProtKB-SubCell"/>
</dbReference>
<comment type="subcellular location">
    <subcellularLocation>
        <location evidence="1">Membrane</location>
        <topology evidence="1">Multi-pass membrane protein</topology>
    </subcellularLocation>
</comment>
<keyword evidence="4 5" id="KW-0472">Membrane</keyword>
<evidence type="ECO:0000313" key="6">
    <source>
        <dbReference type="EMBL" id="VDH94069.1"/>
    </source>
</evidence>